<evidence type="ECO:0000313" key="1">
    <source>
        <dbReference type="EMBL" id="SDW34558.1"/>
    </source>
</evidence>
<dbReference type="EMBL" id="FNNE01000002">
    <property type="protein sequence ID" value="SDW34558.1"/>
    <property type="molecule type" value="Genomic_DNA"/>
</dbReference>
<dbReference type="Proteomes" id="UP000199675">
    <property type="component" value="Unassembled WGS sequence"/>
</dbReference>
<protein>
    <submittedName>
        <fullName evidence="1">Uncharacterized protein</fullName>
    </submittedName>
</protein>
<accession>A0A1H2SSJ7</accession>
<name>A0A1H2SSJ7_9GAMM</name>
<gene>
    <name evidence="1" type="ORF">SAMN04487960_102221</name>
</gene>
<sequence>MDFRHGIEQIVADREHGSGWLVARISWLLESVQERPQSVSFCAGGVPLAAHVHLMTEPPDCDGAVIEWGA</sequence>
<organism evidence="1 2">
    <name type="scientific">Marinobacter mobilis</name>
    <dbReference type="NCBI Taxonomy" id="488533"/>
    <lineage>
        <taxon>Bacteria</taxon>
        <taxon>Pseudomonadati</taxon>
        <taxon>Pseudomonadota</taxon>
        <taxon>Gammaproteobacteria</taxon>
        <taxon>Pseudomonadales</taxon>
        <taxon>Marinobacteraceae</taxon>
        <taxon>Marinobacter</taxon>
    </lineage>
</organism>
<reference evidence="1 2" key="1">
    <citation type="submission" date="2016-10" db="EMBL/GenBank/DDBJ databases">
        <authorList>
            <person name="de Groot N.N."/>
        </authorList>
    </citation>
    <scope>NUCLEOTIDE SEQUENCE [LARGE SCALE GENOMIC DNA]</scope>
    <source>
        <strain evidence="1 2">CGMCC 1.7059</strain>
    </source>
</reference>
<dbReference type="OrthoDB" id="6368363at2"/>
<dbReference type="RefSeq" id="WP_091811582.1">
    <property type="nucleotide sequence ID" value="NZ_FNNE01000002.1"/>
</dbReference>
<proteinExistence type="predicted"/>
<keyword evidence="2" id="KW-1185">Reference proteome</keyword>
<dbReference type="AlphaFoldDB" id="A0A1H2SSJ7"/>
<evidence type="ECO:0000313" key="2">
    <source>
        <dbReference type="Proteomes" id="UP000199675"/>
    </source>
</evidence>